<protein>
    <submittedName>
        <fullName evidence="2">Uncharacterized protein</fullName>
    </submittedName>
</protein>
<proteinExistence type="predicted"/>
<dbReference type="Proteomes" id="UP000756132">
    <property type="component" value="Chromosome 1"/>
</dbReference>
<dbReference type="EMBL" id="CP090163">
    <property type="protein sequence ID" value="UJO11598.1"/>
    <property type="molecule type" value="Genomic_DNA"/>
</dbReference>
<dbReference type="KEGG" id="ffu:CLAFUR5_00933"/>
<evidence type="ECO:0000256" key="1">
    <source>
        <dbReference type="SAM" id="MobiDB-lite"/>
    </source>
</evidence>
<keyword evidence="3" id="KW-1185">Reference proteome</keyword>
<name>A0A9Q8L698_PASFU</name>
<dbReference type="GeneID" id="71980811"/>
<dbReference type="RefSeq" id="XP_047755964.1">
    <property type="nucleotide sequence ID" value="XM_047900081.1"/>
</dbReference>
<gene>
    <name evidence="2" type="ORF">CLAFUR5_00933</name>
</gene>
<accession>A0A9Q8L698</accession>
<feature type="compositionally biased region" description="Polar residues" evidence="1">
    <location>
        <begin position="116"/>
        <end position="126"/>
    </location>
</feature>
<feature type="region of interest" description="Disordered" evidence="1">
    <location>
        <begin position="107"/>
        <end position="141"/>
    </location>
</feature>
<reference evidence="2" key="2">
    <citation type="journal article" date="2022" name="Microb. Genom.">
        <title>A chromosome-scale genome assembly of the tomato pathogen Cladosporium fulvum reveals a compartmentalized genome architecture and the presence of a dispensable chromosome.</title>
        <authorList>
            <person name="Zaccaron A.Z."/>
            <person name="Chen L.H."/>
            <person name="Samaras A."/>
            <person name="Stergiopoulos I."/>
        </authorList>
    </citation>
    <scope>NUCLEOTIDE SEQUENCE</scope>
    <source>
        <strain evidence="2">Race5_Kim</strain>
    </source>
</reference>
<reference evidence="2" key="1">
    <citation type="submission" date="2021-12" db="EMBL/GenBank/DDBJ databases">
        <authorList>
            <person name="Zaccaron A."/>
            <person name="Stergiopoulos I."/>
        </authorList>
    </citation>
    <scope>NUCLEOTIDE SEQUENCE</scope>
    <source>
        <strain evidence="2">Race5_Kim</strain>
    </source>
</reference>
<evidence type="ECO:0000313" key="3">
    <source>
        <dbReference type="Proteomes" id="UP000756132"/>
    </source>
</evidence>
<dbReference type="AlphaFoldDB" id="A0A9Q8L698"/>
<sequence>MLFRVARTITKERTWWFPRHFFRMFPNIHINSTTIRTSSSSKEKQIFNMALRMALCVLFLAASMATLSVADDQSCAKFCNKKYPRTGTMDSLDAAVHCLTTCNLAEGPSQRETHTDNSTVSASQDGQAAPKLPHKANGTHGVRPTAVGLSATLLPTPPYSPVTFLPNNTKTNMAAQDAGVGASGMAALLGVAALWNVL</sequence>
<evidence type="ECO:0000313" key="2">
    <source>
        <dbReference type="EMBL" id="UJO11598.1"/>
    </source>
</evidence>
<organism evidence="2 3">
    <name type="scientific">Passalora fulva</name>
    <name type="common">Tomato leaf mold</name>
    <name type="synonym">Cladosporium fulvum</name>
    <dbReference type="NCBI Taxonomy" id="5499"/>
    <lineage>
        <taxon>Eukaryota</taxon>
        <taxon>Fungi</taxon>
        <taxon>Dikarya</taxon>
        <taxon>Ascomycota</taxon>
        <taxon>Pezizomycotina</taxon>
        <taxon>Dothideomycetes</taxon>
        <taxon>Dothideomycetidae</taxon>
        <taxon>Mycosphaerellales</taxon>
        <taxon>Mycosphaerellaceae</taxon>
        <taxon>Fulvia</taxon>
    </lineage>
</organism>